<dbReference type="InterPro" id="IPR056729">
    <property type="entry name" value="GMPPB_C"/>
</dbReference>
<proteinExistence type="inferred from homology"/>
<keyword evidence="8 20" id="KW-0548">Nucleotidyltransferase</keyword>
<dbReference type="GO" id="GO:0000902">
    <property type="term" value="P:cell morphogenesis"/>
    <property type="evidence" value="ECO:0007669"/>
    <property type="project" value="UniProtKB-UniRule"/>
</dbReference>
<dbReference type="NCBIfam" id="NF010934">
    <property type="entry name" value="PRK14354.1"/>
    <property type="match status" value="1"/>
</dbReference>
<comment type="catalytic activity">
    <reaction evidence="17 20">
        <text>alpha-D-glucosamine 1-phosphate + acetyl-CoA = N-acetyl-alpha-D-glucosamine 1-phosphate + CoA + H(+)</text>
        <dbReference type="Rhea" id="RHEA:13725"/>
        <dbReference type="ChEBI" id="CHEBI:15378"/>
        <dbReference type="ChEBI" id="CHEBI:57287"/>
        <dbReference type="ChEBI" id="CHEBI:57288"/>
        <dbReference type="ChEBI" id="CHEBI:57776"/>
        <dbReference type="ChEBI" id="CHEBI:58516"/>
        <dbReference type="EC" id="2.3.1.157"/>
    </reaction>
</comment>
<feature type="binding site" evidence="20">
    <location>
        <position position="442"/>
    </location>
    <ligand>
        <name>acetyl-CoA</name>
        <dbReference type="ChEBI" id="CHEBI:57288"/>
    </ligand>
</feature>
<comment type="pathway">
    <text evidence="20">Bacterial outer membrane biogenesis; LPS lipid A biosynthesis.</text>
</comment>
<dbReference type="EC" id="2.3.1.157" evidence="20"/>
<dbReference type="PATRIC" id="fig|706587.4.peg.5138"/>
<dbReference type="HOGENOM" id="CLU_029499_15_2_7"/>
<dbReference type="AlphaFoldDB" id="I4CC70"/>
<feature type="binding site" evidence="20">
    <location>
        <position position="74"/>
    </location>
    <ligand>
        <name>UDP-N-acetyl-alpha-D-glucosamine</name>
        <dbReference type="ChEBI" id="CHEBI:57705"/>
    </ligand>
</feature>
<dbReference type="GO" id="GO:0009252">
    <property type="term" value="P:peptidoglycan biosynthetic process"/>
    <property type="evidence" value="ECO:0007669"/>
    <property type="project" value="UniProtKB-UniRule"/>
</dbReference>
<dbReference type="GO" id="GO:0005737">
    <property type="term" value="C:cytoplasm"/>
    <property type="evidence" value="ECO:0007669"/>
    <property type="project" value="UniProtKB-SubCell"/>
</dbReference>
<evidence type="ECO:0000256" key="5">
    <source>
        <dbReference type="ARBA" id="ARBA00007947"/>
    </source>
</evidence>
<keyword evidence="6 20" id="KW-0963">Cytoplasm</keyword>
<evidence type="ECO:0000256" key="11">
    <source>
        <dbReference type="ARBA" id="ARBA00022842"/>
    </source>
</evidence>
<evidence type="ECO:0000256" key="14">
    <source>
        <dbReference type="ARBA" id="ARBA00023268"/>
    </source>
</evidence>
<protein>
    <recommendedName>
        <fullName evidence="20">Bifunctional protein GlmU</fullName>
    </recommendedName>
    <domain>
        <recommendedName>
            <fullName evidence="20">UDP-N-acetylglucosamine pyrophosphorylase</fullName>
            <ecNumber evidence="20">2.7.7.23</ecNumber>
        </recommendedName>
        <alternativeName>
            <fullName evidence="20">N-acetylglucosamine-1-phosphate uridyltransferase</fullName>
        </alternativeName>
    </domain>
    <domain>
        <recommendedName>
            <fullName evidence="20">Glucosamine-1-phosphate N-acetyltransferase</fullName>
            <ecNumber evidence="20">2.3.1.157</ecNumber>
        </recommendedName>
    </domain>
</protein>
<dbReference type="InterPro" id="IPR005882">
    <property type="entry name" value="Bifunctional_GlmU"/>
</dbReference>
<evidence type="ECO:0000256" key="3">
    <source>
        <dbReference type="ARBA" id="ARBA00005208"/>
    </source>
</evidence>
<keyword evidence="10 20" id="KW-0677">Repeat</keyword>
<feature type="binding site" evidence="20">
    <location>
        <position position="23"/>
    </location>
    <ligand>
        <name>UDP-N-acetyl-alpha-D-glucosamine</name>
        <dbReference type="ChEBI" id="CHEBI:57705"/>
    </ligand>
</feature>
<dbReference type="UniPathway" id="UPA00113">
    <property type="reaction ID" value="UER00532"/>
</dbReference>
<feature type="binding site" evidence="20">
    <location>
        <position position="368"/>
    </location>
    <ligand>
        <name>UDP-N-acetyl-alpha-D-glucosamine</name>
        <dbReference type="ChEBI" id="CHEBI:57705"/>
    </ligand>
</feature>
<dbReference type="Pfam" id="PF25087">
    <property type="entry name" value="GMPPB_C"/>
    <property type="match status" value="1"/>
</dbReference>
<dbReference type="RefSeq" id="WP_014812275.1">
    <property type="nucleotide sequence ID" value="NC_018025.1"/>
</dbReference>
<feature type="binding site" evidence="20">
    <location>
        <position position="335"/>
    </location>
    <ligand>
        <name>UDP-N-acetyl-alpha-D-glucosamine</name>
        <dbReference type="ChEBI" id="CHEBI:57705"/>
    </ligand>
</feature>
<dbReference type="STRING" id="706587.Desti_4533"/>
<accession>I4CC70</accession>
<dbReference type="HAMAP" id="MF_01631">
    <property type="entry name" value="GlmU"/>
    <property type="match status" value="1"/>
</dbReference>
<dbReference type="PANTHER" id="PTHR43584">
    <property type="entry name" value="NUCLEOTIDYL TRANSFERASE"/>
    <property type="match status" value="1"/>
</dbReference>
<dbReference type="GO" id="GO:0071555">
    <property type="term" value="P:cell wall organization"/>
    <property type="evidence" value="ECO:0007669"/>
    <property type="project" value="UniProtKB-KW"/>
</dbReference>
<evidence type="ECO:0000256" key="13">
    <source>
        <dbReference type="ARBA" id="ARBA00022984"/>
    </source>
</evidence>
<evidence type="ECO:0000256" key="6">
    <source>
        <dbReference type="ARBA" id="ARBA00022490"/>
    </source>
</evidence>
<dbReference type="UniPathway" id="UPA00973"/>
<dbReference type="GO" id="GO:0003977">
    <property type="term" value="F:UDP-N-acetylglucosamine diphosphorylase activity"/>
    <property type="evidence" value="ECO:0007669"/>
    <property type="project" value="UniProtKB-UniRule"/>
</dbReference>
<dbReference type="OrthoDB" id="9775031at2"/>
<keyword evidence="12 20" id="KW-0133">Cell shape</keyword>
<comment type="pathway">
    <text evidence="3 20">Nucleotide-sugar biosynthesis; UDP-N-acetyl-alpha-D-glucosamine biosynthesis; UDP-N-acetyl-alpha-D-glucosamine from N-acetyl-alpha-D-glucosamine 1-phosphate: step 1/1.</text>
</comment>
<keyword evidence="25" id="KW-1185">Reference proteome</keyword>
<organism evidence="24 25">
    <name type="scientific">Desulfomonile tiedjei (strain ATCC 49306 / DSM 6799 / DCB-1)</name>
    <dbReference type="NCBI Taxonomy" id="706587"/>
    <lineage>
        <taxon>Bacteria</taxon>
        <taxon>Pseudomonadati</taxon>
        <taxon>Thermodesulfobacteriota</taxon>
        <taxon>Desulfomonilia</taxon>
        <taxon>Desulfomonilales</taxon>
        <taxon>Desulfomonilaceae</taxon>
        <taxon>Desulfomonile</taxon>
    </lineage>
</organism>
<feature type="domain" description="Nucleotidyl transferase" evidence="22">
    <location>
        <begin position="6"/>
        <end position="221"/>
    </location>
</feature>
<reference evidence="25" key="1">
    <citation type="submission" date="2012-06" db="EMBL/GenBank/DDBJ databases">
        <title>Complete sequence of chromosome of Desulfomonile tiedjei DSM 6799.</title>
        <authorList>
            <person name="Lucas S."/>
            <person name="Copeland A."/>
            <person name="Lapidus A."/>
            <person name="Glavina del Rio T."/>
            <person name="Dalin E."/>
            <person name="Tice H."/>
            <person name="Bruce D."/>
            <person name="Goodwin L."/>
            <person name="Pitluck S."/>
            <person name="Peters L."/>
            <person name="Ovchinnikova G."/>
            <person name="Zeytun A."/>
            <person name="Lu M."/>
            <person name="Kyrpides N."/>
            <person name="Mavromatis K."/>
            <person name="Ivanova N."/>
            <person name="Brettin T."/>
            <person name="Detter J.C."/>
            <person name="Han C."/>
            <person name="Larimer F."/>
            <person name="Land M."/>
            <person name="Hauser L."/>
            <person name="Markowitz V."/>
            <person name="Cheng J.-F."/>
            <person name="Hugenholtz P."/>
            <person name="Woyke T."/>
            <person name="Wu D."/>
            <person name="Spring S."/>
            <person name="Schroeder M."/>
            <person name="Brambilla E."/>
            <person name="Klenk H.-P."/>
            <person name="Eisen J.A."/>
        </authorList>
    </citation>
    <scope>NUCLEOTIDE SEQUENCE [LARGE SCALE GENOMIC DNA]</scope>
    <source>
        <strain evidence="25">ATCC 49306 / DSM 6799 / DCB-1</strain>
    </source>
</reference>
<dbReference type="InterPro" id="IPR011004">
    <property type="entry name" value="Trimer_LpxA-like_sf"/>
</dbReference>
<dbReference type="GO" id="GO:0008360">
    <property type="term" value="P:regulation of cell shape"/>
    <property type="evidence" value="ECO:0007669"/>
    <property type="project" value="UniProtKB-KW"/>
</dbReference>
<dbReference type="EMBL" id="CP003360">
    <property type="protein sequence ID" value="AFM27161.1"/>
    <property type="molecule type" value="Genomic_DNA"/>
</dbReference>
<comment type="caution">
    <text evidence="20">Lacks conserved residue(s) required for the propagation of feature annotation.</text>
</comment>
<evidence type="ECO:0000313" key="25">
    <source>
        <dbReference type="Proteomes" id="UP000006055"/>
    </source>
</evidence>
<dbReference type="GO" id="GO:0009245">
    <property type="term" value="P:lipid A biosynthetic process"/>
    <property type="evidence" value="ECO:0007669"/>
    <property type="project" value="UniProtKB-UniRule"/>
</dbReference>
<feature type="binding site" evidence="20">
    <location>
        <position position="407"/>
    </location>
    <ligand>
        <name>acetyl-CoA</name>
        <dbReference type="ChEBI" id="CHEBI:57288"/>
    </ligand>
</feature>
<dbReference type="Pfam" id="PF00483">
    <property type="entry name" value="NTP_transferase"/>
    <property type="match status" value="1"/>
</dbReference>
<feature type="region of interest" description="N-acetyltransferase" evidence="20">
    <location>
        <begin position="253"/>
        <end position="465"/>
    </location>
</feature>
<keyword evidence="16 20" id="KW-0961">Cell wall biogenesis/degradation</keyword>
<feature type="region of interest" description="Linker" evidence="20">
    <location>
        <begin position="232"/>
        <end position="252"/>
    </location>
</feature>
<dbReference type="InterPro" id="IPR038009">
    <property type="entry name" value="GlmU_C_LbH"/>
</dbReference>
<feature type="binding site" evidence="20">
    <location>
        <position position="171"/>
    </location>
    <ligand>
        <name>UDP-N-acetyl-alpha-D-glucosamine</name>
        <dbReference type="ChEBI" id="CHEBI:57705"/>
    </ligand>
</feature>
<dbReference type="GO" id="GO:0000287">
    <property type="term" value="F:magnesium ion binding"/>
    <property type="evidence" value="ECO:0007669"/>
    <property type="project" value="UniProtKB-UniRule"/>
</dbReference>
<dbReference type="eggNOG" id="COG1207">
    <property type="taxonomic scope" value="Bacteria"/>
</dbReference>
<evidence type="ECO:0000256" key="2">
    <source>
        <dbReference type="ARBA" id="ARBA00005166"/>
    </source>
</evidence>
<dbReference type="EC" id="2.7.7.23" evidence="20"/>
<keyword evidence="9 20" id="KW-0479">Metal-binding</keyword>
<feature type="binding site" evidence="20">
    <location>
        <position position="156"/>
    </location>
    <ligand>
        <name>UDP-N-acetyl-alpha-D-glucosamine</name>
        <dbReference type="ChEBI" id="CHEBI:57705"/>
    </ligand>
</feature>
<feature type="binding site" evidence="20">
    <location>
        <begin position="388"/>
        <end position="389"/>
    </location>
    <ligand>
        <name>acetyl-CoA</name>
        <dbReference type="ChEBI" id="CHEBI:57288"/>
    </ligand>
</feature>
<feature type="binding site" evidence="20">
    <location>
        <position position="379"/>
    </location>
    <ligand>
        <name>UDP-N-acetyl-alpha-D-glucosamine</name>
        <dbReference type="ChEBI" id="CHEBI:57705"/>
    </ligand>
</feature>
<feature type="binding site" evidence="20">
    <location>
        <position position="229"/>
    </location>
    <ligand>
        <name>Mg(2+)</name>
        <dbReference type="ChEBI" id="CHEBI:18420"/>
    </ligand>
</feature>
<dbReference type="SUPFAM" id="SSF53448">
    <property type="entry name" value="Nucleotide-diphospho-sugar transferases"/>
    <property type="match status" value="1"/>
</dbReference>
<feature type="region of interest" description="Disordered" evidence="21">
    <location>
        <begin position="444"/>
        <end position="465"/>
    </location>
</feature>
<evidence type="ECO:0000256" key="20">
    <source>
        <dbReference type="HAMAP-Rule" id="MF_01631"/>
    </source>
</evidence>
<dbReference type="InterPro" id="IPR001451">
    <property type="entry name" value="Hexapep"/>
</dbReference>
<keyword evidence="11 20" id="KW-0460">Magnesium</keyword>
<evidence type="ECO:0000256" key="9">
    <source>
        <dbReference type="ARBA" id="ARBA00022723"/>
    </source>
</evidence>
<comment type="subcellular location">
    <subcellularLocation>
        <location evidence="1 20">Cytoplasm</location>
    </subcellularLocation>
</comment>
<feature type="domain" description="Mannose-1-phosphate guanyltransferase C-terminal" evidence="23">
    <location>
        <begin position="321"/>
        <end position="417"/>
    </location>
</feature>
<evidence type="ECO:0000256" key="15">
    <source>
        <dbReference type="ARBA" id="ARBA00023315"/>
    </source>
</evidence>
<dbReference type="InterPro" id="IPR018357">
    <property type="entry name" value="Hexapep_transf_CS"/>
</dbReference>
<dbReference type="KEGG" id="dti:Desti_4533"/>
<comment type="similarity">
    <text evidence="5 20">In the N-terminal section; belongs to the N-acetylglucosamine-1-phosphate uridyltransferase family.</text>
</comment>
<gene>
    <name evidence="20" type="primary">glmU</name>
    <name evidence="24" type="ordered locus">Desti_4533</name>
</gene>
<evidence type="ECO:0000256" key="10">
    <source>
        <dbReference type="ARBA" id="ARBA00022737"/>
    </source>
</evidence>
<dbReference type="InterPro" id="IPR029044">
    <property type="entry name" value="Nucleotide-diphossugar_trans"/>
</dbReference>
<evidence type="ECO:0000313" key="24">
    <source>
        <dbReference type="EMBL" id="AFM27161.1"/>
    </source>
</evidence>
<comment type="subunit">
    <text evidence="20">Homotrimer.</text>
</comment>
<feature type="binding site" evidence="20">
    <location>
        <position position="229"/>
    </location>
    <ligand>
        <name>UDP-N-acetyl-alpha-D-glucosamine</name>
        <dbReference type="ChEBI" id="CHEBI:57705"/>
    </ligand>
</feature>
<comment type="similarity">
    <text evidence="4 20">In the C-terminal section; belongs to the transferase hexapeptide repeat family.</text>
</comment>
<evidence type="ECO:0000256" key="8">
    <source>
        <dbReference type="ARBA" id="ARBA00022695"/>
    </source>
</evidence>
<keyword evidence="15 20" id="KW-0012">Acyltransferase</keyword>
<dbReference type="InterPro" id="IPR050065">
    <property type="entry name" value="GlmU-like"/>
</dbReference>
<keyword evidence="14 20" id="KW-0511">Multifunctional enzyme</keyword>
<dbReference type="InterPro" id="IPR005835">
    <property type="entry name" value="NTP_transferase_dom"/>
</dbReference>
<keyword evidence="7 20" id="KW-0808">Transferase</keyword>
<comment type="catalytic activity">
    <reaction evidence="18 20">
        <text>N-acetyl-alpha-D-glucosamine 1-phosphate + UTP + H(+) = UDP-N-acetyl-alpha-D-glucosamine + diphosphate</text>
        <dbReference type="Rhea" id="RHEA:13509"/>
        <dbReference type="ChEBI" id="CHEBI:15378"/>
        <dbReference type="ChEBI" id="CHEBI:33019"/>
        <dbReference type="ChEBI" id="CHEBI:46398"/>
        <dbReference type="ChEBI" id="CHEBI:57705"/>
        <dbReference type="ChEBI" id="CHEBI:57776"/>
        <dbReference type="EC" id="2.7.7.23"/>
    </reaction>
</comment>
<dbReference type="CDD" id="cd03353">
    <property type="entry name" value="LbH_GlmU_C"/>
    <property type="match status" value="1"/>
</dbReference>
<evidence type="ECO:0000256" key="1">
    <source>
        <dbReference type="ARBA" id="ARBA00004496"/>
    </source>
</evidence>
<evidence type="ECO:0000256" key="18">
    <source>
        <dbReference type="ARBA" id="ARBA00048493"/>
    </source>
</evidence>
<feature type="binding site" evidence="20">
    <location>
        <position position="141"/>
    </location>
    <ligand>
        <name>UDP-N-acetyl-alpha-D-glucosamine</name>
        <dbReference type="ChEBI" id="CHEBI:57705"/>
    </ligand>
</feature>
<evidence type="ECO:0000256" key="17">
    <source>
        <dbReference type="ARBA" id="ARBA00048247"/>
    </source>
</evidence>
<dbReference type="NCBIfam" id="TIGR01173">
    <property type="entry name" value="glmU"/>
    <property type="match status" value="1"/>
</dbReference>
<sequence>MNDITALILAAGKGTRMKSKLCKVLHTAAGRSLIDYVLDSVQALGAAKIVLVVGHQSQEVITAIELAGVEYAIQEPQLGTGHAVMAARDLLQGSTGHILILCGDIPLIRSETLSRFVECHAANNSGITVMTTIMDDPLGYGRIIRDDYGLIRAIVEEKDATPDQRLVCEINSGIYLVRAELLFSLLDRIGSDNAQHEYYLTDIVREAVCDGMPVHGFLVEDSREVIGINTRSELAKVSTIIWDSVRESLMRSGVTLLDPTTAYVDSRVKIGQDTIIHPNVTISGLSEIGDDCVIESGVYILDSRLGDGVRVLQGSRLDRAEVHDGTSVGPMAHLRPEATIGRNAKIGNFVEVKKSVIGDGSKASHLTYLGDSSIGKNVNIGCGTITCNYDGKKKHRTVIHDRCFVGSDVQFVAPVEVGPGSVIGAGSTITRDVPEKSLAVSRTKQKIYPLRKGQGSTEPDENRES</sequence>
<feature type="binding site" evidence="20">
    <location>
        <position position="104"/>
    </location>
    <ligand>
        <name>Mg(2+)</name>
        <dbReference type="ChEBI" id="CHEBI:18420"/>
    </ligand>
</feature>
<evidence type="ECO:0000256" key="4">
    <source>
        <dbReference type="ARBA" id="ARBA00007707"/>
    </source>
</evidence>
<evidence type="ECO:0000256" key="16">
    <source>
        <dbReference type="ARBA" id="ARBA00023316"/>
    </source>
</evidence>
<comment type="pathway">
    <text evidence="2 20">Nucleotide-sugar biosynthesis; UDP-N-acetyl-alpha-D-glucosamine biosynthesis; N-acetyl-alpha-D-glucosamine 1-phosphate from alpha-D-glucosamine 6-phosphate (route II): step 2/2.</text>
</comment>
<dbReference type="SUPFAM" id="SSF51161">
    <property type="entry name" value="Trimeric LpxA-like enzymes"/>
    <property type="match status" value="1"/>
</dbReference>
<dbReference type="PANTHER" id="PTHR43584:SF3">
    <property type="entry name" value="BIFUNCTIONAL PROTEIN GLMU"/>
    <property type="match status" value="1"/>
</dbReference>
<feature type="region of interest" description="Pyrophosphorylase" evidence="20">
    <location>
        <begin position="1"/>
        <end position="231"/>
    </location>
</feature>
<feature type="active site" description="Proton acceptor" evidence="20">
    <location>
        <position position="365"/>
    </location>
</feature>
<dbReference type="GO" id="GO:0019134">
    <property type="term" value="F:glucosamine-1-phosphate N-acetyltransferase activity"/>
    <property type="evidence" value="ECO:0007669"/>
    <property type="project" value="UniProtKB-UniRule"/>
</dbReference>
<name>I4CC70_DESTA</name>
<keyword evidence="13 20" id="KW-0573">Peptidoglycan synthesis</keyword>
<feature type="binding site" evidence="20">
    <location>
        <begin position="9"/>
        <end position="12"/>
    </location>
    <ligand>
        <name>UDP-N-acetyl-alpha-D-glucosamine</name>
        <dbReference type="ChEBI" id="CHEBI:57705"/>
    </ligand>
</feature>
<evidence type="ECO:0000256" key="19">
    <source>
        <dbReference type="ARBA" id="ARBA00049628"/>
    </source>
</evidence>
<evidence type="ECO:0000256" key="12">
    <source>
        <dbReference type="ARBA" id="ARBA00022960"/>
    </source>
</evidence>
<evidence type="ECO:0000256" key="21">
    <source>
        <dbReference type="SAM" id="MobiDB-lite"/>
    </source>
</evidence>
<dbReference type="Gene3D" id="3.90.550.10">
    <property type="entry name" value="Spore Coat Polysaccharide Biosynthesis Protein SpsA, Chain A"/>
    <property type="match status" value="1"/>
</dbReference>
<dbReference type="Pfam" id="PF00132">
    <property type="entry name" value="Hexapep"/>
    <property type="match status" value="1"/>
</dbReference>
<evidence type="ECO:0000259" key="23">
    <source>
        <dbReference type="Pfam" id="PF25087"/>
    </source>
</evidence>
<dbReference type="PROSITE" id="PS00101">
    <property type="entry name" value="HEXAPEP_TRANSFERASES"/>
    <property type="match status" value="1"/>
</dbReference>
<dbReference type="GO" id="GO:0006048">
    <property type="term" value="P:UDP-N-acetylglucosamine biosynthetic process"/>
    <property type="evidence" value="ECO:0007669"/>
    <property type="project" value="UniProtKB-UniPathway"/>
</dbReference>
<comment type="cofactor">
    <cofactor evidence="20">
        <name>Mg(2+)</name>
        <dbReference type="ChEBI" id="CHEBI:18420"/>
    </cofactor>
    <text evidence="20">Binds 1 Mg(2+) ion per subunit.</text>
</comment>
<comment type="function">
    <text evidence="19 20">Catalyzes the last two sequential reactions in the de novo biosynthetic pathway for UDP-N-acetylglucosamine (UDP-GlcNAc). The C-terminal domain catalyzes the transfer of acetyl group from acetyl coenzyme A to glucosamine-1-phosphate (GlcN-1-P) to produce N-acetylglucosamine-1-phosphate (GlcNAc-1-P), which is converted into UDP-GlcNAc by the transfer of uridine 5-monophosphate (from uridine 5-triphosphate), a reaction catalyzed by the N-terminal domain.</text>
</comment>
<dbReference type="CDD" id="cd02540">
    <property type="entry name" value="GT2_GlmU_N_bac"/>
    <property type="match status" value="1"/>
</dbReference>
<dbReference type="Proteomes" id="UP000006055">
    <property type="component" value="Chromosome"/>
</dbReference>
<evidence type="ECO:0000259" key="22">
    <source>
        <dbReference type="Pfam" id="PF00483"/>
    </source>
</evidence>
<dbReference type="GO" id="GO:0016020">
    <property type="term" value="C:membrane"/>
    <property type="evidence" value="ECO:0007669"/>
    <property type="project" value="GOC"/>
</dbReference>
<evidence type="ECO:0000256" key="7">
    <source>
        <dbReference type="ARBA" id="ARBA00022679"/>
    </source>
</evidence>
<feature type="binding site" evidence="20">
    <location>
        <begin position="79"/>
        <end position="80"/>
    </location>
    <ligand>
        <name>UDP-N-acetyl-alpha-D-glucosamine</name>
        <dbReference type="ChEBI" id="CHEBI:57705"/>
    </ligand>
</feature>
<feature type="binding site" evidence="20">
    <location>
        <position position="425"/>
    </location>
    <ligand>
        <name>acetyl-CoA</name>
        <dbReference type="ChEBI" id="CHEBI:57288"/>
    </ligand>
</feature>
<dbReference type="Gene3D" id="2.160.10.10">
    <property type="entry name" value="Hexapeptide repeat proteins"/>
    <property type="match status" value="1"/>
</dbReference>
<feature type="binding site" evidence="20">
    <location>
        <position position="353"/>
    </location>
    <ligand>
        <name>UDP-N-acetyl-alpha-D-glucosamine</name>
        <dbReference type="ChEBI" id="CHEBI:57705"/>
    </ligand>
</feature>